<name>X0W6A9_9ZZZZ</name>
<protein>
    <submittedName>
        <fullName evidence="1">Uncharacterized protein</fullName>
    </submittedName>
</protein>
<proteinExistence type="predicted"/>
<accession>X0W6A9</accession>
<evidence type="ECO:0000313" key="1">
    <source>
        <dbReference type="EMBL" id="GAG26429.1"/>
    </source>
</evidence>
<feature type="non-terminal residue" evidence="1">
    <location>
        <position position="1"/>
    </location>
</feature>
<gene>
    <name evidence="1" type="ORF">S01H1_57453</name>
</gene>
<reference evidence="1" key="1">
    <citation type="journal article" date="2014" name="Front. Microbiol.">
        <title>High frequency of phylogenetically diverse reductive dehalogenase-homologous genes in deep subseafloor sedimentary metagenomes.</title>
        <authorList>
            <person name="Kawai M."/>
            <person name="Futagami T."/>
            <person name="Toyoda A."/>
            <person name="Takaki Y."/>
            <person name="Nishi S."/>
            <person name="Hori S."/>
            <person name="Arai W."/>
            <person name="Tsubouchi T."/>
            <person name="Morono Y."/>
            <person name="Uchiyama I."/>
            <person name="Ito T."/>
            <person name="Fujiyama A."/>
            <person name="Inagaki F."/>
            <person name="Takami H."/>
        </authorList>
    </citation>
    <scope>NUCLEOTIDE SEQUENCE</scope>
    <source>
        <strain evidence="1">Expedition CK06-06</strain>
    </source>
</reference>
<comment type="caution">
    <text evidence="1">The sequence shown here is derived from an EMBL/GenBank/DDBJ whole genome shotgun (WGS) entry which is preliminary data.</text>
</comment>
<sequence>DFCTTNCPYDYCIMAEAPRGRPAAEKNHECLDEEVP</sequence>
<dbReference type="EMBL" id="BARS01037469">
    <property type="protein sequence ID" value="GAG26429.1"/>
    <property type="molecule type" value="Genomic_DNA"/>
</dbReference>
<dbReference type="AlphaFoldDB" id="X0W6A9"/>
<organism evidence="1">
    <name type="scientific">marine sediment metagenome</name>
    <dbReference type="NCBI Taxonomy" id="412755"/>
    <lineage>
        <taxon>unclassified sequences</taxon>
        <taxon>metagenomes</taxon>
        <taxon>ecological metagenomes</taxon>
    </lineage>
</organism>